<comment type="subcellular location">
    <subcellularLocation>
        <location evidence="1">Endomembrane system</location>
        <topology evidence="1">Multi-pass membrane protein</topology>
    </subcellularLocation>
</comment>
<evidence type="ECO:0000256" key="4">
    <source>
        <dbReference type="ARBA" id="ARBA00023002"/>
    </source>
</evidence>
<comment type="caution">
    <text evidence="9">The sequence shown here is derived from an EMBL/GenBank/DDBJ whole genome shotgun (WGS) entry which is preliminary data.</text>
</comment>
<evidence type="ECO:0000256" key="2">
    <source>
        <dbReference type="ARBA" id="ARBA00022692"/>
    </source>
</evidence>
<evidence type="ECO:0000256" key="1">
    <source>
        <dbReference type="ARBA" id="ARBA00004127"/>
    </source>
</evidence>
<dbReference type="InterPro" id="IPR051689">
    <property type="entry name" value="Sterol_desaturase/TMEM195"/>
</dbReference>
<dbReference type="GO" id="GO:0005506">
    <property type="term" value="F:iron ion binding"/>
    <property type="evidence" value="ECO:0007669"/>
    <property type="project" value="InterPro"/>
</dbReference>
<dbReference type="PANTHER" id="PTHR21624:SF1">
    <property type="entry name" value="ALKYLGLYCEROL MONOOXYGENASE"/>
    <property type="match status" value="1"/>
</dbReference>
<keyword evidence="4" id="KW-0560">Oxidoreductase</keyword>
<feature type="transmembrane region" description="Helical" evidence="7">
    <location>
        <begin position="6"/>
        <end position="25"/>
    </location>
</feature>
<accession>A0A1T1H8K3</accession>
<gene>
    <name evidence="9" type="ORF">BTA35_0215505</name>
</gene>
<dbReference type="InterPro" id="IPR006694">
    <property type="entry name" value="Fatty_acid_hydroxylase"/>
</dbReference>
<keyword evidence="2 7" id="KW-0812">Transmembrane</keyword>
<name>A0A1T1H8K3_OCELI</name>
<keyword evidence="5" id="KW-0443">Lipid metabolism</keyword>
<evidence type="ECO:0000256" key="5">
    <source>
        <dbReference type="ARBA" id="ARBA00023098"/>
    </source>
</evidence>
<dbReference type="GO" id="GO:0012505">
    <property type="term" value="C:endomembrane system"/>
    <property type="evidence" value="ECO:0007669"/>
    <property type="project" value="UniProtKB-SubCell"/>
</dbReference>
<dbReference type="RefSeq" id="WP_078320718.1">
    <property type="nucleotide sequence ID" value="NZ_FXTS01000010.1"/>
</dbReference>
<dbReference type="GO" id="GO:0006643">
    <property type="term" value="P:membrane lipid metabolic process"/>
    <property type="evidence" value="ECO:0007669"/>
    <property type="project" value="TreeGrafter"/>
</dbReference>
<feature type="transmembrane region" description="Helical" evidence="7">
    <location>
        <begin position="80"/>
        <end position="100"/>
    </location>
</feature>
<dbReference type="PANTHER" id="PTHR21624">
    <property type="entry name" value="STEROL DESATURASE-RELATED PROTEIN"/>
    <property type="match status" value="1"/>
</dbReference>
<reference evidence="9" key="1">
    <citation type="submission" date="2017-02" db="EMBL/GenBank/DDBJ databases">
        <title>Draft Genome Sequence of the Salt Water Bacterium Oceanospirillum linum ATCC 11336.</title>
        <authorList>
            <person name="Trachtenberg A.M."/>
            <person name="Carney J.G."/>
            <person name="Linnane J.D."/>
            <person name="Rheaume B.A."/>
            <person name="Pitts N.L."/>
            <person name="Mykles D.L."/>
            <person name="Maclea K.S."/>
        </authorList>
    </citation>
    <scope>NUCLEOTIDE SEQUENCE [LARGE SCALE GENOMIC DNA]</scope>
    <source>
        <strain evidence="9">ATCC 11336</strain>
    </source>
</reference>
<proteinExistence type="predicted"/>
<dbReference type="EMBL" id="MTSD02000009">
    <property type="protein sequence ID" value="OOV86135.1"/>
    <property type="molecule type" value="Genomic_DNA"/>
</dbReference>
<dbReference type="Proteomes" id="UP000190064">
    <property type="component" value="Unassembled WGS sequence"/>
</dbReference>
<evidence type="ECO:0000259" key="8">
    <source>
        <dbReference type="Pfam" id="PF04116"/>
    </source>
</evidence>
<protein>
    <recommendedName>
        <fullName evidence="8">Fatty acid hydroxylase domain-containing protein</fullName>
    </recommendedName>
</protein>
<evidence type="ECO:0000313" key="10">
    <source>
        <dbReference type="Proteomes" id="UP000190064"/>
    </source>
</evidence>
<dbReference type="STRING" id="966.BTA35_0215505"/>
<evidence type="ECO:0000256" key="6">
    <source>
        <dbReference type="ARBA" id="ARBA00023136"/>
    </source>
</evidence>
<sequence>MEESTIRLTVFLSLIFILGIAQKLFPRRKPTQSQPKRWLTNFSLVILDSLIVRLTLGLLLPVIVANWAQEQSIGLFNMVSAPYALAAVISVFCLDALIYWQHRIFHRIPVLWRLHRVHHYDADYDLSTALRFHPIEILLSVMVKNTAIILLGAPAAAVILFEVILNGMALFNHANLALPEKADRILRRFIVTPDMHRVHHSIYSNEMHSNFGFNLSIWDRLFSSYVPQPKDGHKKMRIGQPDAGKLPTNSLVWLLGSALKQPLKK</sequence>
<feature type="transmembrane region" description="Helical" evidence="7">
    <location>
        <begin position="147"/>
        <end position="171"/>
    </location>
</feature>
<feature type="domain" description="Fatty acid hydroxylase" evidence="8">
    <location>
        <begin position="88"/>
        <end position="223"/>
    </location>
</feature>
<keyword evidence="6 7" id="KW-0472">Membrane</keyword>
<dbReference type="GO" id="GO:0016020">
    <property type="term" value="C:membrane"/>
    <property type="evidence" value="ECO:0007669"/>
    <property type="project" value="GOC"/>
</dbReference>
<organism evidence="9 10">
    <name type="scientific">Oceanospirillum linum</name>
    <dbReference type="NCBI Taxonomy" id="966"/>
    <lineage>
        <taxon>Bacteria</taxon>
        <taxon>Pseudomonadati</taxon>
        <taxon>Pseudomonadota</taxon>
        <taxon>Gammaproteobacteria</taxon>
        <taxon>Oceanospirillales</taxon>
        <taxon>Oceanospirillaceae</taxon>
        <taxon>Oceanospirillum</taxon>
    </lineage>
</organism>
<feature type="transmembrane region" description="Helical" evidence="7">
    <location>
        <begin position="45"/>
        <end position="68"/>
    </location>
</feature>
<dbReference type="GO" id="GO:0008610">
    <property type="term" value="P:lipid biosynthetic process"/>
    <property type="evidence" value="ECO:0007669"/>
    <property type="project" value="InterPro"/>
</dbReference>
<keyword evidence="10" id="KW-1185">Reference proteome</keyword>
<dbReference type="GO" id="GO:0050479">
    <property type="term" value="F:glyceryl-ether monooxygenase activity"/>
    <property type="evidence" value="ECO:0007669"/>
    <property type="project" value="TreeGrafter"/>
</dbReference>
<evidence type="ECO:0000256" key="7">
    <source>
        <dbReference type="SAM" id="Phobius"/>
    </source>
</evidence>
<dbReference type="AlphaFoldDB" id="A0A1T1H8K3"/>
<dbReference type="Pfam" id="PF04116">
    <property type="entry name" value="FA_hydroxylase"/>
    <property type="match status" value="1"/>
</dbReference>
<evidence type="ECO:0000313" key="9">
    <source>
        <dbReference type="EMBL" id="OOV86135.1"/>
    </source>
</evidence>
<keyword evidence="3 7" id="KW-1133">Transmembrane helix</keyword>
<evidence type="ECO:0000256" key="3">
    <source>
        <dbReference type="ARBA" id="ARBA00022989"/>
    </source>
</evidence>